<gene>
    <name evidence="1" type="ORF">S01H4_35709</name>
</gene>
<evidence type="ECO:0000313" key="1">
    <source>
        <dbReference type="EMBL" id="GAG80817.1"/>
    </source>
</evidence>
<dbReference type="SUPFAM" id="SSF49478">
    <property type="entry name" value="Cna protein B-type domain"/>
    <property type="match status" value="1"/>
</dbReference>
<sequence>MVLSEPDECAEGAKITLKNGAGKVVDTTVTNNYGDFKFDALEANSGKYSLDVEYPGYGKQELSVDVEKSINIGTIFL</sequence>
<dbReference type="Gene3D" id="2.60.40.10">
    <property type="entry name" value="Immunoglobulins"/>
    <property type="match status" value="1"/>
</dbReference>
<name>X1BHY4_9ZZZZ</name>
<dbReference type="AlphaFoldDB" id="X1BHY4"/>
<accession>X1BHY4</accession>
<dbReference type="InterPro" id="IPR013783">
    <property type="entry name" value="Ig-like_fold"/>
</dbReference>
<comment type="caution">
    <text evidence="1">The sequence shown here is derived from an EMBL/GenBank/DDBJ whole genome shotgun (WGS) entry which is preliminary data.</text>
</comment>
<dbReference type="EMBL" id="BART01019016">
    <property type="protein sequence ID" value="GAG80817.1"/>
    <property type="molecule type" value="Genomic_DNA"/>
</dbReference>
<protein>
    <recommendedName>
        <fullName evidence="2">Carboxypeptidase regulatory-like domain-containing protein</fullName>
    </recommendedName>
</protein>
<proteinExistence type="predicted"/>
<evidence type="ECO:0008006" key="2">
    <source>
        <dbReference type="Google" id="ProtNLM"/>
    </source>
</evidence>
<organism evidence="1">
    <name type="scientific">marine sediment metagenome</name>
    <dbReference type="NCBI Taxonomy" id="412755"/>
    <lineage>
        <taxon>unclassified sequences</taxon>
        <taxon>metagenomes</taxon>
        <taxon>ecological metagenomes</taxon>
    </lineage>
</organism>
<reference evidence="1" key="1">
    <citation type="journal article" date="2014" name="Front. Microbiol.">
        <title>High frequency of phylogenetically diverse reductive dehalogenase-homologous genes in deep subseafloor sedimentary metagenomes.</title>
        <authorList>
            <person name="Kawai M."/>
            <person name="Futagami T."/>
            <person name="Toyoda A."/>
            <person name="Takaki Y."/>
            <person name="Nishi S."/>
            <person name="Hori S."/>
            <person name="Arai W."/>
            <person name="Tsubouchi T."/>
            <person name="Morono Y."/>
            <person name="Uchiyama I."/>
            <person name="Ito T."/>
            <person name="Fujiyama A."/>
            <person name="Inagaki F."/>
            <person name="Takami H."/>
        </authorList>
    </citation>
    <scope>NUCLEOTIDE SEQUENCE</scope>
    <source>
        <strain evidence="1">Expedition CK06-06</strain>
    </source>
</reference>
<dbReference type="Pfam" id="PF13620">
    <property type="entry name" value="CarboxypepD_reg"/>
    <property type="match status" value="1"/>
</dbReference>